<dbReference type="EMBL" id="FNAN01000013">
    <property type="protein sequence ID" value="SDF91289.1"/>
    <property type="molecule type" value="Genomic_DNA"/>
</dbReference>
<keyword evidence="2 9" id="KW-0813">Transport</keyword>
<dbReference type="Pfam" id="PF07715">
    <property type="entry name" value="Plug"/>
    <property type="match status" value="1"/>
</dbReference>
<dbReference type="InterPro" id="IPR000531">
    <property type="entry name" value="Beta-barrel_TonB"/>
</dbReference>
<sequence length="1012" mass="111202">MKKSILQILLLCLLTATAFAQGVTVKGRVTDKATKAPVFGASVALKTDLTKATITNDAGDFTLTVSGTNPKVIVHSFGYQDVEITVGNQTFLEVSLEEEAKGLEEIVVVGAVVRRESLTGSVASINAAKISQTPTNNINQALQGKVAGAYVVSNSQPGSDASIKIRGNNSIQFGTNPIFVVDGVIIDGGFNTLNPDDIASIDVLKDAASTAIYGSRGANGVVVVTTKKGRNGGGKVSYNAWFGVQSFSKKVDLMKGKDLFDLRVDAYANAFIEKNPQGNRQQYITDSLMGPNSLAFAQYELDAYRQGKSYDWLDAVTRKGFQQNHTLNFSGGTDKGSYFLSFNFTDQKGIVKSSGYKRLGGRANLEQAIKPWLKVGTNTSFTNSKDDYVDGSVFSVAAVANPLLPVDTAGYYLKYGDIENQDAYNPLRSLSIAGDNSSNRLMSANYVNISPIKDLNIRSTVSFDITNQQTFWYTPMTTGQDRRNSNHGKASQRKDVYNNLQWDNTISYNKSFGPHYLSVLAGTSLQKNEYNYNQVDAFGFPNDDFGYKFLGGAYSKDKTSLSSDFITTTLLSFLGRADYSYNDKYFVTATLRYDGSSRFGANNKWGAFPSLALAYDMSKEGFMSNLHPVSRLKWRVGYGIAGNQNIPNYAFASLYRPNYTNNSVTYVSDGRLGNPNLHWERQKQLNLGVDLGLFDNRLTITADYFNINNDDLLMVKTLSTTTGFTNTVSNVGALNNKGIEFAINGALVRKQDFQWNVNLTVSHDQNKVTALYGDTKAIYNKGGYTGVEIQRTGNLFLGESLNSVYSYKFDKIAQQADMDRIKDMDFAGRTVHPGDILPVDKDGNGVINDDDRYVVGKLNPKFYGGFGTDVTYKGFGINMFFNYSAGLKRLSGLYEGLMSSSGVSAAHEDLNNRWTPENTNTNVPRALYGIPRYSYGDTDLGLQNASFLRLSTLTISYTLPRNVASALKLENTRFYVTGTNMLRFTKDRGYDPETGDGYPNSKMLTAGLNITF</sequence>
<dbReference type="InterPro" id="IPR037066">
    <property type="entry name" value="Plug_dom_sf"/>
</dbReference>
<dbReference type="Gene3D" id="2.40.170.20">
    <property type="entry name" value="TonB-dependent receptor, beta-barrel domain"/>
    <property type="match status" value="1"/>
</dbReference>
<evidence type="ECO:0000256" key="3">
    <source>
        <dbReference type="ARBA" id="ARBA00022452"/>
    </source>
</evidence>
<protein>
    <submittedName>
        <fullName evidence="14">TonB-linked outer membrane protein, SusC/RagA family</fullName>
    </submittedName>
</protein>
<dbReference type="Gene3D" id="2.170.130.10">
    <property type="entry name" value="TonB-dependent receptor, plug domain"/>
    <property type="match status" value="1"/>
</dbReference>
<evidence type="ECO:0000256" key="10">
    <source>
        <dbReference type="RuleBase" id="RU003357"/>
    </source>
</evidence>
<name>A0A1G7Q029_9BACT</name>
<keyword evidence="7 9" id="KW-0472">Membrane</keyword>
<dbReference type="InterPro" id="IPR023997">
    <property type="entry name" value="TonB-dep_OMP_SusC/RagA_CS"/>
</dbReference>
<dbReference type="NCBIfam" id="TIGR04056">
    <property type="entry name" value="OMP_RagA_SusC"/>
    <property type="match status" value="1"/>
</dbReference>
<feature type="domain" description="TonB-dependent receptor plug" evidence="13">
    <location>
        <begin position="116"/>
        <end position="221"/>
    </location>
</feature>
<dbReference type="SUPFAM" id="SSF49464">
    <property type="entry name" value="Carboxypeptidase regulatory domain-like"/>
    <property type="match status" value="1"/>
</dbReference>
<evidence type="ECO:0000256" key="11">
    <source>
        <dbReference type="SAM" id="SignalP"/>
    </source>
</evidence>
<keyword evidence="6 10" id="KW-0798">TonB box</keyword>
<dbReference type="InterPro" id="IPR036942">
    <property type="entry name" value="Beta-barrel_TonB_sf"/>
</dbReference>
<dbReference type="Gene3D" id="2.60.40.1120">
    <property type="entry name" value="Carboxypeptidase-like, regulatory domain"/>
    <property type="match status" value="1"/>
</dbReference>
<organism evidence="14 15">
    <name type="scientific">Dyadobacter soli</name>
    <dbReference type="NCBI Taxonomy" id="659014"/>
    <lineage>
        <taxon>Bacteria</taxon>
        <taxon>Pseudomonadati</taxon>
        <taxon>Bacteroidota</taxon>
        <taxon>Cytophagia</taxon>
        <taxon>Cytophagales</taxon>
        <taxon>Spirosomataceae</taxon>
        <taxon>Dyadobacter</taxon>
    </lineage>
</organism>
<evidence type="ECO:0000256" key="8">
    <source>
        <dbReference type="ARBA" id="ARBA00023237"/>
    </source>
</evidence>
<evidence type="ECO:0000256" key="9">
    <source>
        <dbReference type="PROSITE-ProRule" id="PRU01360"/>
    </source>
</evidence>
<dbReference type="Pfam" id="PF00593">
    <property type="entry name" value="TonB_dep_Rec_b-barrel"/>
    <property type="match status" value="1"/>
</dbReference>
<evidence type="ECO:0000313" key="14">
    <source>
        <dbReference type="EMBL" id="SDF91289.1"/>
    </source>
</evidence>
<evidence type="ECO:0000256" key="5">
    <source>
        <dbReference type="ARBA" id="ARBA00022729"/>
    </source>
</evidence>
<dbReference type="SUPFAM" id="SSF56935">
    <property type="entry name" value="Porins"/>
    <property type="match status" value="1"/>
</dbReference>
<feature type="domain" description="TonB-dependent receptor-like beta-barrel" evidence="12">
    <location>
        <begin position="407"/>
        <end position="872"/>
    </location>
</feature>
<accession>A0A1G7Q029</accession>
<feature type="signal peptide" evidence="11">
    <location>
        <begin position="1"/>
        <end position="20"/>
    </location>
</feature>
<dbReference type="PROSITE" id="PS00430">
    <property type="entry name" value="TONB_DEPENDENT_REC_1"/>
    <property type="match status" value="1"/>
</dbReference>
<dbReference type="InterPro" id="IPR023996">
    <property type="entry name" value="TonB-dep_OMP_SusC/RagA"/>
</dbReference>
<evidence type="ECO:0000256" key="2">
    <source>
        <dbReference type="ARBA" id="ARBA00022448"/>
    </source>
</evidence>
<feature type="chain" id="PRO_5011489385" evidence="11">
    <location>
        <begin position="21"/>
        <end position="1012"/>
    </location>
</feature>
<evidence type="ECO:0000259" key="12">
    <source>
        <dbReference type="Pfam" id="PF00593"/>
    </source>
</evidence>
<reference evidence="15" key="1">
    <citation type="submission" date="2016-10" db="EMBL/GenBank/DDBJ databases">
        <authorList>
            <person name="Varghese N."/>
            <person name="Submissions S."/>
        </authorList>
    </citation>
    <scope>NUCLEOTIDE SEQUENCE [LARGE SCALE GENOMIC DNA]</scope>
    <source>
        <strain evidence="15">DSM 25329</strain>
    </source>
</reference>
<comment type="subcellular location">
    <subcellularLocation>
        <location evidence="1 9">Cell outer membrane</location>
        <topology evidence="1 9">Multi-pass membrane protein</topology>
    </subcellularLocation>
</comment>
<evidence type="ECO:0000256" key="4">
    <source>
        <dbReference type="ARBA" id="ARBA00022692"/>
    </source>
</evidence>
<dbReference type="OrthoDB" id="9768177at2"/>
<comment type="similarity">
    <text evidence="9 10">Belongs to the TonB-dependent receptor family.</text>
</comment>
<evidence type="ECO:0000256" key="1">
    <source>
        <dbReference type="ARBA" id="ARBA00004571"/>
    </source>
</evidence>
<gene>
    <name evidence="14" type="ORF">SAMN04487996_113172</name>
</gene>
<evidence type="ECO:0000256" key="6">
    <source>
        <dbReference type="ARBA" id="ARBA00023077"/>
    </source>
</evidence>
<keyword evidence="15" id="KW-1185">Reference proteome</keyword>
<dbReference type="PROSITE" id="PS52016">
    <property type="entry name" value="TONB_DEPENDENT_REC_3"/>
    <property type="match status" value="1"/>
</dbReference>
<keyword evidence="5 11" id="KW-0732">Signal</keyword>
<dbReference type="Pfam" id="PF13715">
    <property type="entry name" value="CarbopepD_reg_2"/>
    <property type="match status" value="1"/>
</dbReference>
<dbReference type="GO" id="GO:0009279">
    <property type="term" value="C:cell outer membrane"/>
    <property type="evidence" value="ECO:0007669"/>
    <property type="project" value="UniProtKB-SubCell"/>
</dbReference>
<dbReference type="InterPro" id="IPR039426">
    <property type="entry name" value="TonB-dep_rcpt-like"/>
</dbReference>
<proteinExistence type="inferred from homology"/>
<dbReference type="InterPro" id="IPR008969">
    <property type="entry name" value="CarboxyPept-like_regulatory"/>
</dbReference>
<keyword evidence="4 9" id="KW-0812">Transmembrane</keyword>
<evidence type="ECO:0000256" key="7">
    <source>
        <dbReference type="ARBA" id="ARBA00023136"/>
    </source>
</evidence>
<dbReference type="Proteomes" id="UP000198748">
    <property type="component" value="Unassembled WGS sequence"/>
</dbReference>
<dbReference type="STRING" id="659014.SAMN04487996_113172"/>
<keyword evidence="3 9" id="KW-1134">Transmembrane beta strand</keyword>
<evidence type="ECO:0000313" key="15">
    <source>
        <dbReference type="Proteomes" id="UP000198748"/>
    </source>
</evidence>
<evidence type="ECO:0000259" key="13">
    <source>
        <dbReference type="Pfam" id="PF07715"/>
    </source>
</evidence>
<dbReference type="RefSeq" id="WP_090154608.1">
    <property type="nucleotide sequence ID" value="NZ_FNAN01000013.1"/>
</dbReference>
<dbReference type="AlphaFoldDB" id="A0A1G7Q029"/>
<dbReference type="InterPro" id="IPR010916">
    <property type="entry name" value="TonB_box_CS"/>
</dbReference>
<dbReference type="NCBIfam" id="TIGR04057">
    <property type="entry name" value="SusC_RagA_signa"/>
    <property type="match status" value="1"/>
</dbReference>
<keyword evidence="8 9" id="KW-0998">Cell outer membrane</keyword>
<dbReference type="InterPro" id="IPR012910">
    <property type="entry name" value="Plug_dom"/>
</dbReference>